<evidence type="ECO:0000256" key="1">
    <source>
        <dbReference type="SAM" id="Phobius"/>
    </source>
</evidence>
<dbReference type="InterPro" id="IPR048389">
    <property type="entry name" value="YciQ-like_C"/>
</dbReference>
<feature type="transmembrane region" description="Helical" evidence="1">
    <location>
        <begin position="561"/>
        <end position="582"/>
    </location>
</feature>
<keyword evidence="1" id="KW-0472">Membrane</keyword>
<feature type="transmembrane region" description="Helical" evidence="1">
    <location>
        <begin position="308"/>
        <end position="330"/>
    </location>
</feature>
<proteinExistence type="predicted"/>
<dbReference type="RefSeq" id="WP_086106525.1">
    <property type="nucleotide sequence ID" value="NZ_NEKC01000007.1"/>
</dbReference>
<keyword evidence="1" id="KW-0812">Transmembrane</keyword>
<sequence length="770" mass="84914">MKKKMHALMVGLVTALVVAVGVPFIFGFIQYMNDQDGDLSYSALKYDAQLKDNGDMHITQTVTVQMRDRDRPWRQLFQAYTLSSDQLTNIEDISVKNDTTGETYTRASFADTDTEKVSVKNWDAQAAKTWYLRNTENNEDITQSSALAVSNQRSQTTRVELGWNIPVTDESTQTFTISMTWKNVAKALKDGAYAAWYPVATDNEIPIRHLEGTITYPDDASENWTWMHYEGNGQTRKTSERVMQFSADRIPAGAYVSFVLLEKSSNADFATQIARQDSSLSVADIQNDERQRLNQWQDTLRQQARTRIIVMLVALVLGVLLILWLITGAFSTRRRTRYTGPLEYFRESVPLSPAAAAQLYAVLQGENPKKESVTQRALSATMLSLLSKKALYILPGAAKKYRSGTLDHASEEYISTLLEDATRGGSTNTGNPEALMIREKMEEAVTKKHASITYILSEESFEYGFTDAHYLSDSERTLLTVLQDISQKRGTRVISDQDIRRVSKQYDKTRAEHVQNMYGSISREFTVLGLAKNPFTMHGLPLLLSVFYVLAVGAFGMQTSYFAVSLIAAVLVAFAAGVTASYGSNVVLTDTEDELVGQVHGLARYLDDFSDFSDRGIEDMILWDRYLVYAAAFGMSQKVADAMRTTVLSTPGEELEDAGIGALSYSPMRWMWMPWYPGYGYGYGFGSDSEVDTSTLSGGVQSNFAVSPDFSSFDGFMDSFNSSLNSFQSDLHTAMTNPSSGGSGSGSFGSGGGSFGGGGFGAGGGSFGGR</sequence>
<feature type="domain" description="DUF2207" evidence="2">
    <location>
        <begin position="44"/>
        <end position="260"/>
    </location>
</feature>
<evidence type="ECO:0000259" key="3">
    <source>
        <dbReference type="Pfam" id="PF20990"/>
    </source>
</evidence>
<protein>
    <recommendedName>
        <fullName evidence="6">DUF2207 domain-containing protein</fullName>
    </recommendedName>
</protein>
<organism evidence="4 5">
    <name type="scientific">Alloscardovia macacae</name>
    <dbReference type="NCBI Taxonomy" id="1160091"/>
    <lineage>
        <taxon>Bacteria</taxon>
        <taxon>Bacillati</taxon>
        <taxon>Actinomycetota</taxon>
        <taxon>Actinomycetes</taxon>
        <taxon>Bifidobacteriales</taxon>
        <taxon>Bifidobacteriaceae</taxon>
        <taxon>Alloscardovia</taxon>
    </lineage>
</organism>
<dbReference type="EMBL" id="NEKC01000007">
    <property type="protein sequence ID" value="OTA29276.1"/>
    <property type="molecule type" value="Genomic_DNA"/>
</dbReference>
<evidence type="ECO:0008006" key="6">
    <source>
        <dbReference type="Google" id="ProtNLM"/>
    </source>
</evidence>
<keyword evidence="1" id="KW-1133">Transmembrane helix</keyword>
<dbReference type="Proteomes" id="UP000243540">
    <property type="component" value="Unassembled WGS sequence"/>
</dbReference>
<evidence type="ECO:0000259" key="2">
    <source>
        <dbReference type="Pfam" id="PF09972"/>
    </source>
</evidence>
<reference evidence="4 5" key="1">
    <citation type="submission" date="2017-04" db="EMBL/GenBank/DDBJ databases">
        <title>Draft genome sequences of Alloscardovia macacae UMA81211 and UMA81212 isolated from the feces of a rhesus macaque (Macaca mulatta).</title>
        <authorList>
            <person name="Albert K."/>
            <person name="Sela D.A."/>
        </authorList>
    </citation>
    <scope>NUCLEOTIDE SEQUENCE [LARGE SCALE GENOMIC DNA]</scope>
    <source>
        <strain evidence="4 5">UMA81212</strain>
    </source>
</reference>
<feature type="transmembrane region" description="Helical" evidence="1">
    <location>
        <begin position="535"/>
        <end position="555"/>
    </location>
</feature>
<dbReference type="Pfam" id="PF20990">
    <property type="entry name" value="DUF2207_C"/>
    <property type="match status" value="1"/>
</dbReference>
<comment type="caution">
    <text evidence="4">The sequence shown here is derived from an EMBL/GenBank/DDBJ whole genome shotgun (WGS) entry which is preliminary data.</text>
</comment>
<dbReference type="STRING" id="1160091.B9T39_03925"/>
<dbReference type="Pfam" id="PF09972">
    <property type="entry name" value="DUF2207"/>
    <property type="match status" value="1"/>
</dbReference>
<accession>A0A1Y2T0Z2</accession>
<evidence type="ECO:0000313" key="4">
    <source>
        <dbReference type="EMBL" id="OTA29276.1"/>
    </source>
</evidence>
<evidence type="ECO:0000313" key="5">
    <source>
        <dbReference type="Proteomes" id="UP000243540"/>
    </source>
</evidence>
<dbReference type="InterPro" id="IPR018702">
    <property type="entry name" value="DUF2207"/>
</dbReference>
<gene>
    <name evidence="4" type="ORF">B9T39_03925</name>
</gene>
<dbReference type="AlphaFoldDB" id="A0A1Y2T0Z2"/>
<feature type="domain" description="Predicted membrane protein YciQ-like C-terminal" evidence="3">
    <location>
        <begin position="345"/>
        <end position="643"/>
    </location>
</feature>
<name>A0A1Y2T0Z2_9BIFI</name>